<dbReference type="Proteomes" id="UP000236745">
    <property type="component" value="Unassembled WGS sequence"/>
</dbReference>
<evidence type="ECO:0000313" key="5">
    <source>
        <dbReference type="EMBL" id="SEG88254.1"/>
    </source>
</evidence>
<dbReference type="Pfam" id="PF00392">
    <property type="entry name" value="GntR"/>
    <property type="match status" value="1"/>
</dbReference>
<evidence type="ECO:0000256" key="2">
    <source>
        <dbReference type="ARBA" id="ARBA00023125"/>
    </source>
</evidence>
<dbReference type="OrthoDB" id="9799812at2"/>
<sequence length="229" mass="25770">MQNTQEGSLIEVAFQQMKKAIICCELAPGEKLKVANLSKSYGLSSSPIREALNRLSQEGVVVASENRGFRVSSLTIDDFEQITRLRCLLECEALVDAIENGDDAWEADVIGAFHRLRVAEKKLAGRSVVLDDDWTERHKAFHFALFSACKSDRLLRLIDSLFDQAERYRRYSALHRTAVRNKSDEHQRLMDIALERDAKGAAELLDAHIRGTLKNVTAALRLQESATLQ</sequence>
<dbReference type="PANTHER" id="PTHR43537">
    <property type="entry name" value="TRANSCRIPTIONAL REGULATOR, GNTR FAMILY"/>
    <property type="match status" value="1"/>
</dbReference>
<dbReference type="SUPFAM" id="SSF48008">
    <property type="entry name" value="GntR ligand-binding domain-like"/>
    <property type="match status" value="1"/>
</dbReference>
<dbReference type="InterPro" id="IPR036388">
    <property type="entry name" value="WH-like_DNA-bd_sf"/>
</dbReference>
<organism evidence="5 6">
    <name type="scientific">Marinobacterium lutimaris</name>
    <dbReference type="NCBI Taxonomy" id="568106"/>
    <lineage>
        <taxon>Bacteria</taxon>
        <taxon>Pseudomonadati</taxon>
        <taxon>Pseudomonadota</taxon>
        <taxon>Gammaproteobacteria</taxon>
        <taxon>Oceanospirillales</taxon>
        <taxon>Oceanospirillaceae</taxon>
        <taxon>Marinobacterium</taxon>
    </lineage>
</organism>
<proteinExistence type="predicted"/>
<dbReference type="SMART" id="SM00345">
    <property type="entry name" value="HTH_GNTR"/>
    <property type="match status" value="1"/>
</dbReference>
<accession>A0A1H6DTA2</accession>
<dbReference type="Gene3D" id="1.10.10.10">
    <property type="entry name" value="Winged helix-like DNA-binding domain superfamily/Winged helix DNA-binding domain"/>
    <property type="match status" value="1"/>
</dbReference>
<feature type="domain" description="HTH gntR-type" evidence="4">
    <location>
        <begin position="7"/>
        <end position="74"/>
    </location>
</feature>
<reference evidence="5 6" key="1">
    <citation type="submission" date="2016-10" db="EMBL/GenBank/DDBJ databases">
        <authorList>
            <person name="de Groot N.N."/>
        </authorList>
    </citation>
    <scope>NUCLEOTIDE SEQUENCE [LARGE SCALE GENOMIC DNA]</scope>
    <source>
        <strain evidence="5 6">DSM 22012</strain>
    </source>
</reference>
<dbReference type="InterPro" id="IPR008920">
    <property type="entry name" value="TF_FadR/GntR_C"/>
</dbReference>
<evidence type="ECO:0000259" key="4">
    <source>
        <dbReference type="PROSITE" id="PS50949"/>
    </source>
</evidence>
<dbReference type="AlphaFoldDB" id="A0A1H6DTA2"/>
<dbReference type="InterPro" id="IPR000524">
    <property type="entry name" value="Tscrpt_reg_HTH_GntR"/>
</dbReference>
<name>A0A1H6DTA2_9GAMM</name>
<dbReference type="RefSeq" id="WP_104005853.1">
    <property type="nucleotide sequence ID" value="NZ_FNVQ01000009.1"/>
</dbReference>
<keyword evidence="2 5" id="KW-0238">DNA-binding</keyword>
<keyword evidence="3" id="KW-0804">Transcription</keyword>
<keyword evidence="6" id="KW-1185">Reference proteome</keyword>
<dbReference type="SUPFAM" id="SSF46785">
    <property type="entry name" value="Winged helix' DNA-binding domain"/>
    <property type="match status" value="1"/>
</dbReference>
<dbReference type="GO" id="GO:0003677">
    <property type="term" value="F:DNA binding"/>
    <property type="evidence" value="ECO:0007669"/>
    <property type="project" value="UniProtKB-KW"/>
</dbReference>
<dbReference type="SMART" id="SM00895">
    <property type="entry name" value="FCD"/>
    <property type="match status" value="1"/>
</dbReference>
<evidence type="ECO:0000313" key="6">
    <source>
        <dbReference type="Proteomes" id="UP000236745"/>
    </source>
</evidence>
<keyword evidence="1" id="KW-0805">Transcription regulation</keyword>
<dbReference type="Gene3D" id="1.20.120.530">
    <property type="entry name" value="GntR ligand-binding domain-like"/>
    <property type="match status" value="1"/>
</dbReference>
<dbReference type="InterPro" id="IPR011711">
    <property type="entry name" value="GntR_C"/>
</dbReference>
<gene>
    <name evidence="5" type="ORF">SAMN05444390_10949</name>
</gene>
<dbReference type="PANTHER" id="PTHR43537:SF20">
    <property type="entry name" value="HTH-TYPE TRANSCRIPTIONAL REPRESSOR GLAR"/>
    <property type="match status" value="1"/>
</dbReference>
<dbReference type="PROSITE" id="PS50949">
    <property type="entry name" value="HTH_GNTR"/>
    <property type="match status" value="1"/>
</dbReference>
<dbReference type="Pfam" id="PF07729">
    <property type="entry name" value="FCD"/>
    <property type="match status" value="1"/>
</dbReference>
<dbReference type="EMBL" id="FNVQ01000009">
    <property type="protein sequence ID" value="SEG88254.1"/>
    <property type="molecule type" value="Genomic_DNA"/>
</dbReference>
<dbReference type="GO" id="GO:0003700">
    <property type="term" value="F:DNA-binding transcription factor activity"/>
    <property type="evidence" value="ECO:0007669"/>
    <property type="project" value="InterPro"/>
</dbReference>
<protein>
    <submittedName>
        <fullName evidence="5">DNA-binding transcriptional regulator, GntR family</fullName>
    </submittedName>
</protein>
<evidence type="ECO:0000256" key="3">
    <source>
        <dbReference type="ARBA" id="ARBA00023163"/>
    </source>
</evidence>
<dbReference type="InterPro" id="IPR036390">
    <property type="entry name" value="WH_DNA-bd_sf"/>
</dbReference>
<evidence type="ECO:0000256" key="1">
    <source>
        <dbReference type="ARBA" id="ARBA00023015"/>
    </source>
</evidence>